<dbReference type="PANTHER" id="PTHR47089:SF1">
    <property type="entry name" value="GUANOSINE ABC TRANSPORTER PERMEASE PROTEIN NUPP"/>
    <property type="match status" value="1"/>
</dbReference>
<gene>
    <name evidence="8" type="ORF">SAMN04488561_6234</name>
</gene>
<feature type="transmembrane region" description="Helical" evidence="7">
    <location>
        <begin position="189"/>
        <end position="211"/>
    </location>
</feature>
<evidence type="ECO:0000256" key="5">
    <source>
        <dbReference type="ARBA" id="ARBA00023136"/>
    </source>
</evidence>
<accession>A0A1H5PWU2</accession>
<keyword evidence="4 7" id="KW-1133">Transmembrane helix</keyword>
<evidence type="ECO:0000256" key="4">
    <source>
        <dbReference type="ARBA" id="ARBA00022989"/>
    </source>
</evidence>
<evidence type="ECO:0000256" key="7">
    <source>
        <dbReference type="SAM" id="Phobius"/>
    </source>
</evidence>
<keyword evidence="9" id="KW-1185">Reference proteome</keyword>
<feature type="transmembrane region" description="Helical" evidence="7">
    <location>
        <begin position="238"/>
        <end position="260"/>
    </location>
</feature>
<comment type="subcellular location">
    <subcellularLocation>
        <location evidence="1">Cell membrane</location>
        <topology evidence="1">Multi-pass membrane protein</topology>
    </subcellularLocation>
</comment>
<protein>
    <submittedName>
        <fullName evidence="8">Simple sugar transport system permease protein</fullName>
    </submittedName>
</protein>
<dbReference type="EMBL" id="FNUC01000004">
    <property type="protein sequence ID" value="SEF18124.1"/>
    <property type="molecule type" value="Genomic_DNA"/>
</dbReference>
<proteinExistence type="predicted"/>
<dbReference type="RefSeq" id="WP_069112241.1">
    <property type="nucleotide sequence ID" value="NZ_FNUC01000004.1"/>
</dbReference>
<dbReference type="OrthoDB" id="45037at2"/>
<feature type="transmembrane region" description="Helical" evidence="7">
    <location>
        <begin position="313"/>
        <end position="335"/>
    </location>
</feature>
<evidence type="ECO:0000256" key="1">
    <source>
        <dbReference type="ARBA" id="ARBA00004651"/>
    </source>
</evidence>
<feature type="region of interest" description="Disordered" evidence="6">
    <location>
        <begin position="341"/>
        <end position="367"/>
    </location>
</feature>
<evidence type="ECO:0000256" key="2">
    <source>
        <dbReference type="ARBA" id="ARBA00022475"/>
    </source>
</evidence>
<dbReference type="Proteomes" id="UP000181980">
    <property type="component" value="Unassembled WGS sequence"/>
</dbReference>
<dbReference type="STRING" id="561176.SAMN04488561_6234"/>
<reference evidence="9" key="1">
    <citation type="submission" date="2016-10" db="EMBL/GenBank/DDBJ databases">
        <authorList>
            <person name="Varghese N."/>
            <person name="Submissions S."/>
        </authorList>
    </citation>
    <scope>NUCLEOTIDE SEQUENCE [LARGE SCALE GENOMIC DNA]</scope>
    <source>
        <strain evidence="9">DSM 45237</strain>
    </source>
</reference>
<keyword evidence="8" id="KW-0762">Sugar transport</keyword>
<dbReference type="PANTHER" id="PTHR47089">
    <property type="entry name" value="ABC TRANSPORTER, PERMEASE PROTEIN"/>
    <property type="match status" value="1"/>
</dbReference>
<feature type="transmembrane region" description="Helical" evidence="7">
    <location>
        <begin position="280"/>
        <end position="301"/>
    </location>
</feature>
<sequence>MTGARRALTIVLVAALGLAVVAVLLAALQGVDQVAPGFASFFAGIGGTDTALASTARTMTPILLIAVSASVSIRAGLFDVGQVGQYVIGGLAAATAGTVLPGPGVVVVVGSLLIGALAGGAWACAIGGLAVATRVQLVVLTLIANYFADGLARFITRTTLQDPDAHSIVATRTIPQDAWLPVLVPRTSLHLGFVIAIVVTVVVWAIVRYTVAGHRLTMYGRNPKFATLAGVDSRRYPLTVLLGSGSITGLAGAIEVFGVYHRFQDGTLGGPSSVAWTGLTAAILIPSGLLIMLPAALFLAGLTTGLAGVQRDIGITAGMGTLVQGVLIVIAAVALTRQAPRARGTDRAAPTPPPSPEPAMSTAKGES</sequence>
<evidence type="ECO:0000313" key="8">
    <source>
        <dbReference type="EMBL" id="SEF18124.1"/>
    </source>
</evidence>
<evidence type="ECO:0000256" key="3">
    <source>
        <dbReference type="ARBA" id="ARBA00022692"/>
    </source>
</evidence>
<evidence type="ECO:0000313" key="9">
    <source>
        <dbReference type="Proteomes" id="UP000181980"/>
    </source>
</evidence>
<dbReference type="GO" id="GO:0005886">
    <property type="term" value="C:plasma membrane"/>
    <property type="evidence" value="ECO:0007669"/>
    <property type="project" value="UniProtKB-SubCell"/>
</dbReference>
<keyword evidence="8" id="KW-0813">Transport</keyword>
<dbReference type="GO" id="GO:0022857">
    <property type="term" value="F:transmembrane transporter activity"/>
    <property type="evidence" value="ECO:0007669"/>
    <property type="project" value="InterPro"/>
</dbReference>
<dbReference type="AlphaFoldDB" id="A0A1H5PWU2"/>
<organism evidence="8 9">
    <name type="scientific">Jiangella alba</name>
    <dbReference type="NCBI Taxonomy" id="561176"/>
    <lineage>
        <taxon>Bacteria</taxon>
        <taxon>Bacillati</taxon>
        <taxon>Actinomycetota</taxon>
        <taxon>Actinomycetes</taxon>
        <taxon>Jiangellales</taxon>
        <taxon>Jiangellaceae</taxon>
        <taxon>Jiangella</taxon>
    </lineage>
</organism>
<name>A0A1H5PWU2_9ACTN</name>
<feature type="compositionally biased region" description="Low complexity" evidence="6">
    <location>
        <begin position="358"/>
        <end position="367"/>
    </location>
</feature>
<evidence type="ECO:0000256" key="6">
    <source>
        <dbReference type="SAM" id="MobiDB-lite"/>
    </source>
</evidence>
<dbReference type="Pfam" id="PF02653">
    <property type="entry name" value="BPD_transp_2"/>
    <property type="match status" value="1"/>
</dbReference>
<keyword evidence="3 7" id="KW-0812">Transmembrane</keyword>
<dbReference type="InterPro" id="IPR001851">
    <property type="entry name" value="ABC_transp_permease"/>
</dbReference>
<keyword evidence="2" id="KW-1003">Cell membrane</keyword>
<keyword evidence="5 7" id="KW-0472">Membrane</keyword>
<dbReference type="CDD" id="cd06580">
    <property type="entry name" value="TM_PBP1_transp_TpRbsC_like"/>
    <property type="match status" value="1"/>
</dbReference>